<name>A0A4C1VMW2_EUMVA</name>
<gene>
    <name evidence="2" type="ORF">EVAR_25511_1</name>
</gene>
<keyword evidence="3" id="KW-1185">Reference proteome</keyword>
<dbReference type="Proteomes" id="UP000299102">
    <property type="component" value="Unassembled WGS sequence"/>
</dbReference>
<evidence type="ECO:0000313" key="3">
    <source>
        <dbReference type="Proteomes" id="UP000299102"/>
    </source>
</evidence>
<organism evidence="2 3">
    <name type="scientific">Eumeta variegata</name>
    <name type="common">Bagworm moth</name>
    <name type="synonym">Eumeta japonica</name>
    <dbReference type="NCBI Taxonomy" id="151549"/>
    <lineage>
        <taxon>Eukaryota</taxon>
        <taxon>Metazoa</taxon>
        <taxon>Ecdysozoa</taxon>
        <taxon>Arthropoda</taxon>
        <taxon>Hexapoda</taxon>
        <taxon>Insecta</taxon>
        <taxon>Pterygota</taxon>
        <taxon>Neoptera</taxon>
        <taxon>Endopterygota</taxon>
        <taxon>Lepidoptera</taxon>
        <taxon>Glossata</taxon>
        <taxon>Ditrysia</taxon>
        <taxon>Tineoidea</taxon>
        <taxon>Psychidae</taxon>
        <taxon>Oiketicinae</taxon>
        <taxon>Eumeta</taxon>
    </lineage>
</organism>
<dbReference type="EMBL" id="BGZK01000369">
    <property type="protein sequence ID" value="GBP39687.1"/>
    <property type="molecule type" value="Genomic_DNA"/>
</dbReference>
<comment type="caution">
    <text evidence="2">The sequence shown here is derived from an EMBL/GenBank/DDBJ whole genome shotgun (WGS) entry which is preliminary data.</text>
</comment>
<proteinExistence type="predicted"/>
<evidence type="ECO:0000256" key="1">
    <source>
        <dbReference type="SAM" id="MobiDB-lite"/>
    </source>
</evidence>
<evidence type="ECO:0000313" key="2">
    <source>
        <dbReference type="EMBL" id="GBP39687.1"/>
    </source>
</evidence>
<dbReference type="AlphaFoldDB" id="A0A4C1VMW2"/>
<reference evidence="2 3" key="1">
    <citation type="journal article" date="2019" name="Commun. Biol.">
        <title>The bagworm genome reveals a unique fibroin gene that provides high tensile strength.</title>
        <authorList>
            <person name="Kono N."/>
            <person name="Nakamura H."/>
            <person name="Ohtoshi R."/>
            <person name="Tomita M."/>
            <person name="Numata K."/>
            <person name="Arakawa K."/>
        </authorList>
    </citation>
    <scope>NUCLEOTIDE SEQUENCE [LARGE SCALE GENOMIC DNA]</scope>
</reference>
<protein>
    <submittedName>
        <fullName evidence="2">Uncharacterized protein</fullName>
    </submittedName>
</protein>
<accession>A0A4C1VMW2</accession>
<feature type="region of interest" description="Disordered" evidence="1">
    <location>
        <begin position="1"/>
        <end position="21"/>
    </location>
</feature>
<sequence>MTSRRAAGRSAHREAAAPSAGMPDSGTYYLVINWSICDQFFVAVLSVAARRRSAESATPIIKERESEPKIHVQNDRCEAELHLGKENEARRGRARAAACRSIFSRGPFLEGAPGAAPPYFYAAGPHPSAGRGRPLTPNVFIKCCQVSRANLTTVNVPRNV</sequence>